<reference evidence="2" key="2">
    <citation type="submission" date="2025-08" db="UniProtKB">
        <authorList>
            <consortium name="RefSeq"/>
        </authorList>
    </citation>
    <scope>IDENTIFICATION</scope>
    <source>
        <tissue evidence="2">Etiolated seedlings</tissue>
    </source>
</reference>
<dbReference type="PANTHER" id="PTHR33972">
    <property type="entry name" value="EXPRESSED PROTEIN"/>
    <property type="match status" value="1"/>
</dbReference>
<dbReference type="PaxDb" id="3827-XP_004487989.1"/>
<dbReference type="AlphaFoldDB" id="A0A1S2XH75"/>
<gene>
    <name evidence="2" type="primary">LOC101509450</name>
</gene>
<evidence type="ECO:0000313" key="1">
    <source>
        <dbReference type="Proteomes" id="UP000087171"/>
    </source>
</evidence>
<protein>
    <submittedName>
        <fullName evidence="2">Uncharacterized protein LOC101509450</fullName>
    </submittedName>
</protein>
<dbReference type="Proteomes" id="UP000087171">
    <property type="component" value="Chromosome Ca1"/>
</dbReference>
<keyword evidence="1" id="KW-1185">Reference proteome</keyword>
<organism evidence="1 2">
    <name type="scientific">Cicer arietinum</name>
    <name type="common">Chickpea</name>
    <name type="synonym">Garbanzo</name>
    <dbReference type="NCBI Taxonomy" id="3827"/>
    <lineage>
        <taxon>Eukaryota</taxon>
        <taxon>Viridiplantae</taxon>
        <taxon>Streptophyta</taxon>
        <taxon>Embryophyta</taxon>
        <taxon>Tracheophyta</taxon>
        <taxon>Spermatophyta</taxon>
        <taxon>Magnoliopsida</taxon>
        <taxon>eudicotyledons</taxon>
        <taxon>Gunneridae</taxon>
        <taxon>Pentapetalae</taxon>
        <taxon>rosids</taxon>
        <taxon>fabids</taxon>
        <taxon>Fabales</taxon>
        <taxon>Fabaceae</taxon>
        <taxon>Papilionoideae</taxon>
        <taxon>50 kb inversion clade</taxon>
        <taxon>NPAAA clade</taxon>
        <taxon>Hologalegina</taxon>
        <taxon>IRL clade</taxon>
        <taxon>Cicereae</taxon>
        <taxon>Cicer</taxon>
    </lineage>
</organism>
<dbReference type="PANTHER" id="PTHR33972:SF25">
    <property type="entry name" value="GENOME ASSEMBLY, CHROMOSOME: A06"/>
    <property type="match status" value="1"/>
</dbReference>
<dbReference type="STRING" id="3827.A0A1S2XH75"/>
<evidence type="ECO:0000313" key="2">
    <source>
        <dbReference type="RefSeq" id="XP_004487989.1"/>
    </source>
</evidence>
<accession>A0A1S2XH75</accession>
<sequence>MVTTMAGFISKAKTLCPTTKPNFMSLTLRHRSSRAATNPHLIEIDTSSSSLSSSEGEHEMTLKLFDDLIHRILVKKATPDWLPFVPGSSFWVPPRPTPSNVFTLVHKLTNDGQQVPASNDESLSISSLRGWPSSNYFIKGNASAPGGDTGVELNIPEGMEGPVKVKVLTFPDNLAHSEDEEG</sequence>
<dbReference type="KEGG" id="cam:101509450"/>
<dbReference type="eggNOG" id="ENOG502S181">
    <property type="taxonomic scope" value="Eukaryota"/>
</dbReference>
<dbReference type="RefSeq" id="XP_004487989.1">
    <property type="nucleotide sequence ID" value="XM_004487932.3"/>
</dbReference>
<dbReference type="OrthoDB" id="1095098at2759"/>
<dbReference type="GeneID" id="101509450"/>
<proteinExistence type="predicted"/>
<reference evidence="1" key="1">
    <citation type="journal article" date="2013" name="Nat. Biotechnol.">
        <title>Draft genome sequence of chickpea (Cicer arietinum) provides a resource for trait improvement.</title>
        <authorList>
            <person name="Varshney R.K."/>
            <person name="Song C."/>
            <person name="Saxena R.K."/>
            <person name="Azam S."/>
            <person name="Yu S."/>
            <person name="Sharpe A.G."/>
            <person name="Cannon S."/>
            <person name="Baek J."/>
            <person name="Rosen B.D."/>
            <person name="Tar'an B."/>
            <person name="Millan T."/>
            <person name="Zhang X."/>
            <person name="Ramsay L.D."/>
            <person name="Iwata A."/>
            <person name="Wang Y."/>
            <person name="Nelson W."/>
            <person name="Farmer A.D."/>
            <person name="Gaur P.M."/>
            <person name="Soderlund C."/>
            <person name="Penmetsa R.V."/>
            <person name="Xu C."/>
            <person name="Bharti A.K."/>
            <person name="He W."/>
            <person name="Winter P."/>
            <person name="Zhao S."/>
            <person name="Hane J.K."/>
            <person name="Carrasquilla-Garcia N."/>
            <person name="Condie J.A."/>
            <person name="Upadhyaya H.D."/>
            <person name="Luo M.C."/>
            <person name="Thudi M."/>
            <person name="Gowda C.L."/>
            <person name="Singh N.P."/>
            <person name="Lichtenzveig J."/>
            <person name="Gali K.K."/>
            <person name="Rubio J."/>
            <person name="Nadarajan N."/>
            <person name="Dolezel J."/>
            <person name="Bansal K.C."/>
            <person name="Xu X."/>
            <person name="Edwards D."/>
            <person name="Zhang G."/>
            <person name="Kahl G."/>
            <person name="Gil J."/>
            <person name="Singh K.B."/>
            <person name="Datta S.K."/>
            <person name="Jackson S.A."/>
            <person name="Wang J."/>
            <person name="Cook D.R."/>
        </authorList>
    </citation>
    <scope>NUCLEOTIDE SEQUENCE [LARGE SCALE GENOMIC DNA]</scope>
    <source>
        <strain evidence="1">cv. CDC Frontier</strain>
    </source>
</reference>
<name>A0A1S2XH75_CICAR</name>